<keyword evidence="4 11" id="KW-0237">DNA synthesis</keyword>
<dbReference type="RefSeq" id="WP_198000040.1">
    <property type="nucleotide sequence ID" value="NZ_CP036269.1"/>
</dbReference>
<evidence type="ECO:0000256" key="1">
    <source>
        <dbReference type="ARBA" id="ARBA00001922"/>
    </source>
</evidence>
<evidence type="ECO:0000259" key="12">
    <source>
        <dbReference type="Pfam" id="PF00317"/>
    </source>
</evidence>
<keyword evidence="8" id="KW-1015">Disulfide bond</keyword>
<dbReference type="InterPro" id="IPR050862">
    <property type="entry name" value="RdRp_reductase_class-2"/>
</dbReference>
<comment type="function">
    <text evidence="11">Catalyzes the reduction of ribonucleotides to deoxyribonucleotides. May function to provide a pool of deoxyribonucleotide precursors for DNA repair during oxygen limitation and/or for immediate growth after restoration of oxygen.</text>
</comment>
<dbReference type="EMBL" id="CP036269">
    <property type="protein sequence ID" value="QDT44062.1"/>
    <property type="molecule type" value="Genomic_DNA"/>
</dbReference>
<dbReference type="Pfam" id="PF02867">
    <property type="entry name" value="Ribonuc_red_lgC"/>
    <property type="match status" value="1"/>
</dbReference>
<evidence type="ECO:0000259" key="13">
    <source>
        <dbReference type="Pfam" id="PF02867"/>
    </source>
</evidence>
<sequence length="591" mass="65149">MERFSENAIRVLEARYLLRDSEGALIETPEEMFHRVADAVALAEQSFADAKTAERYAEEFFDLLSKREFLPNSPTLMNAGTPLGQLSACFVLPVEDSMPEIFESLKLMALIQQAGGGTGFSFSRLRPRGDLVKKTGGQASGPISFMRIFDCATENIRQGGKRRGANMGVLRIDHPDVRDFIGAKLDGVSFQNFNLSVGITDAFMQATQKNEPFAFVHPGSGQATETIPAGELLQSIAEAAWKTGDPGMIFMDAINRENPTPQLGAIEATNPCGEVPLLPYEACNLGSINVSRMVRKDATGYFIDWKKLSDTTRLSLRFLDNVIEVCRWPDSRIAEMVRGNRKVGLGVMGFAELLILLEIPYGSDQSVRLAEELMQYIAAEALAASQQLAEERGVFPNWEKSIYAAKGIRLRNATRTSIAPTGTIGIIAGTSAGIEPLFALAYRREHVLGEQTLVEVNPLFLRYAEQYGLQSQKLKDDLQCLGSLSKLTGVPAEVKALFRTALEIAPEDHLRIQAAFQKHVDNAVSKTVNLPESASVETIAEIYRRAWEMGLKGVTVYRYGSKGQQVLYLGTGETITQHEHFARCDPHDCKL</sequence>
<evidence type="ECO:0000256" key="9">
    <source>
        <dbReference type="ARBA" id="ARBA00023285"/>
    </source>
</evidence>
<comment type="catalytic activity">
    <reaction evidence="10 11">
        <text>a 2'-deoxyribonucleoside 5'-diphosphate + [thioredoxin]-disulfide + H2O = a ribonucleoside 5'-diphosphate + [thioredoxin]-dithiol</text>
        <dbReference type="Rhea" id="RHEA:23252"/>
        <dbReference type="Rhea" id="RHEA-COMP:10698"/>
        <dbReference type="Rhea" id="RHEA-COMP:10700"/>
        <dbReference type="ChEBI" id="CHEBI:15377"/>
        <dbReference type="ChEBI" id="CHEBI:29950"/>
        <dbReference type="ChEBI" id="CHEBI:50058"/>
        <dbReference type="ChEBI" id="CHEBI:57930"/>
        <dbReference type="ChEBI" id="CHEBI:73316"/>
        <dbReference type="EC" id="1.17.4.1"/>
    </reaction>
</comment>
<evidence type="ECO:0000256" key="11">
    <source>
        <dbReference type="RuleBase" id="RU364064"/>
    </source>
</evidence>
<evidence type="ECO:0000313" key="15">
    <source>
        <dbReference type="Proteomes" id="UP000317171"/>
    </source>
</evidence>
<dbReference type="PANTHER" id="PTHR43371:SF1">
    <property type="entry name" value="RIBONUCLEOSIDE-DIPHOSPHATE REDUCTASE"/>
    <property type="match status" value="1"/>
</dbReference>
<dbReference type="NCBIfam" id="TIGR02504">
    <property type="entry name" value="NrdJ_Z"/>
    <property type="match status" value="1"/>
</dbReference>
<evidence type="ECO:0000256" key="3">
    <source>
        <dbReference type="ARBA" id="ARBA00022628"/>
    </source>
</evidence>
<evidence type="ECO:0000313" key="14">
    <source>
        <dbReference type="EMBL" id="QDT44062.1"/>
    </source>
</evidence>
<comment type="cofactor">
    <cofactor evidence="1 11">
        <name>adenosylcob(III)alamin</name>
        <dbReference type="ChEBI" id="CHEBI:18408"/>
    </cofactor>
</comment>
<evidence type="ECO:0000256" key="6">
    <source>
        <dbReference type="ARBA" id="ARBA00023002"/>
    </source>
</evidence>
<feature type="domain" description="Ribonucleotide reductase large subunit N-terminal" evidence="12">
    <location>
        <begin position="3"/>
        <end position="84"/>
    </location>
</feature>
<feature type="domain" description="Ribonucleotide reductase large subunit C-terminal" evidence="13">
    <location>
        <begin position="87"/>
        <end position="557"/>
    </location>
</feature>
<keyword evidence="9 11" id="KW-0170">Cobalt</keyword>
<dbReference type="GO" id="GO:0031419">
    <property type="term" value="F:cobalamin binding"/>
    <property type="evidence" value="ECO:0007669"/>
    <property type="project" value="UniProtKB-KW"/>
</dbReference>
<dbReference type="InterPro" id="IPR000788">
    <property type="entry name" value="RNR_lg_C"/>
</dbReference>
<evidence type="ECO:0000256" key="2">
    <source>
        <dbReference type="ARBA" id="ARBA00007405"/>
    </source>
</evidence>
<dbReference type="SUPFAM" id="SSF51998">
    <property type="entry name" value="PFL-like glycyl radical enzymes"/>
    <property type="match status" value="1"/>
</dbReference>
<dbReference type="Proteomes" id="UP000317171">
    <property type="component" value="Chromosome"/>
</dbReference>
<keyword evidence="5 11" id="KW-0547">Nucleotide-binding</keyword>
<evidence type="ECO:0000256" key="4">
    <source>
        <dbReference type="ARBA" id="ARBA00022634"/>
    </source>
</evidence>
<accession>A0A517RJN2</accession>
<dbReference type="GO" id="GO:0009263">
    <property type="term" value="P:deoxyribonucleotide biosynthetic process"/>
    <property type="evidence" value="ECO:0007669"/>
    <property type="project" value="UniProtKB-KW"/>
</dbReference>
<keyword evidence="6 11" id="KW-0560">Oxidoreductase</keyword>
<dbReference type="PANTHER" id="PTHR43371">
    <property type="entry name" value="VITAMIN B12-DEPENDENT RIBONUCLEOTIDE REDUCTASE"/>
    <property type="match status" value="1"/>
</dbReference>
<dbReference type="KEGG" id="gaz:Pan241w_41670"/>
<dbReference type="InterPro" id="IPR013344">
    <property type="entry name" value="RNR_NrdJ/NrdZ"/>
</dbReference>
<gene>
    <name evidence="14" type="primary">nrdZ</name>
    <name evidence="14" type="ORF">Pan241w_41670</name>
</gene>
<dbReference type="SUPFAM" id="SSF48168">
    <property type="entry name" value="R1 subunit of ribonucleotide reductase, N-terminal domain"/>
    <property type="match status" value="1"/>
</dbReference>
<evidence type="ECO:0000256" key="7">
    <source>
        <dbReference type="ARBA" id="ARBA00023116"/>
    </source>
</evidence>
<dbReference type="PRINTS" id="PR01183">
    <property type="entry name" value="RIBORDTASEM1"/>
</dbReference>
<evidence type="ECO:0000256" key="5">
    <source>
        <dbReference type="ARBA" id="ARBA00022741"/>
    </source>
</evidence>
<dbReference type="InterPro" id="IPR013509">
    <property type="entry name" value="RNR_lsu_N"/>
</dbReference>
<protein>
    <recommendedName>
        <fullName evidence="11">Vitamin B12-dependent ribonucleotide reductase</fullName>
        <ecNumber evidence="11">1.17.4.1</ecNumber>
    </recommendedName>
</protein>
<dbReference type="Pfam" id="PF00317">
    <property type="entry name" value="Ribonuc_red_lgN"/>
    <property type="match status" value="1"/>
</dbReference>
<dbReference type="Gene3D" id="3.20.70.20">
    <property type="match status" value="1"/>
</dbReference>
<comment type="similarity">
    <text evidence="2 11">Belongs to the ribonucleoside diphosphate reductase class-2 family.</text>
</comment>
<dbReference type="UniPathway" id="UPA00326"/>
<reference evidence="14 15" key="1">
    <citation type="submission" date="2019-02" db="EMBL/GenBank/DDBJ databases">
        <title>Deep-cultivation of Planctomycetes and their phenomic and genomic characterization uncovers novel biology.</title>
        <authorList>
            <person name="Wiegand S."/>
            <person name="Jogler M."/>
            <person name="Boedeker C."/>
            <person name="Pinto D."/>
            <person name="Vollmers J."/>
            <person name="Rivas-Marin E."/>
            <person name="Kohn T."/>
            <person name="Peeters S.H."/>
            <person name="Heuer A."/>
            <person name="Rast P."/>
            <person name="Oberbeckmann S."/>
            <person name="Bunk B."/>
            <person name="Jeske O."/>
            <person name="Meyerdierks A."/>
            <person name="Storesund J.E."/>
            <person name="Kallscheuer N."/>
            <person name="Luecker S."/>
            <person name="Lage O.M."/>
            <person name="Pohl T."/>
            <person name="Merkel B.J."/>
            <person name="Hornburger P."/>
            <person name="Mueller R.-W."/>
            <person name="Bruemmer F."/>
            <person name="Labrenz M."/>
            <person name="Spormann A.M."/>
            <person name="Op den Camp H."/>
            <person name="Overmann J."/>
            <person name="Amann R."/>
            <person name="Jetten M.S.M."/>
            <person name="Mascher T."/>
            <person name="Medema M.H."/>
            <person name="Devos D.P."/>
            <person name="Kaster A.-K."/>
            <person name="Ovreas L."/>
            <person name="Rohde M."/>
            <person name="Galperin M.Y."/>
            <person name="Jogler C."/>
        </authorList>
    </citation>
    <scope>NUCLEOTIDE SEQUENCE [LARGE SCALE GENOMIC DNA]</scope>
    <source>
        <strain evidence="14 15">Pan241w</strain>
    </source>
</reference>
<dbReference type="GO" id="GO:0004748">
    <property type="term" value="F:ribonucleoside-diphosphate reductase activity, thioredoxin disulfide as acceptor"/>
    <property type="evidence" value="ECO:0007669"/>
    <property type="project" value="UniProtKB-EC"/>
</dbReference>
<keyword evidence="15" id="KW-1185">Reference proteome</keyword>
<dbReference type="AlphaFoldDB" id="A0A517RJN2"/>
<dbReference type="GO" id="GO:0005524">
    <property type="term" value="F:ATP binding"/>
    <property type="evidence" value="ECO:0007669"/>
    <property type="project" value="InterPro"/>
</dbReference>
<evidence type="ECO:0000256" key="10">
    <source>
        <dbReference type="ARBA" id="ARBA00047754"/>
    </source>
</evidence>
<keyword evidence="3 11" id="KW-0846">Cobalamin</keyword>
<dbReference type="EC" id="1.17.4.1" evidence="11"/>
<dbReference type="CDD" id="cd02888">
    <property type="entry name" value="RNR_II_dimer"/>
    <property type="match status" value="1"/>
</dbReference>
<dbReference type="InterPro" id="IPR008926">
    <property type="entry name" value="RNR_R1-su_N"/>
</dbReference>
<evidence type="ECO:0000256" key="8">
    <source>
        <dbReference type="ARBA" id="ARBA00023157"/>
    </source>
</evidence>
<organism evidence="14 15">
    <name type="scientific">Gimesia alba</name>
    <dbReference type="NCBI Taxonomy" id="2527973"/>
    <lineage>
        <taxon>Bacteria</taxon>
        <taxon>Pseudomonadati</taxon>
        <taxon>Planctomycetota</taxon>
        <taxon>Planctomycetia</taxon>
        <taxon>Planctomycetales</taxon>
        <taxon>Planctomycetaceae</taxon>
        <taxon>Gimesia</taxon>
    </lineage>
</organism>
<name>A0A517RJN2_9PLAN</name>
<dbReference type="GO" id="GO:0071897">
    <property type="term" value="P:DNA biosynthetic process"/>
    <property type="evidence" value="ECO:0007669"/>
    <property type="project" value="UniProtKB-KW"/>
</dbReference>
<proteinExistence type="inferred from homology"/>
<keyword evidence="7" id="KW-0215">Deoxyribonucleotide synthesis</keyword>